<evidence type="ECO:0000313" key="2">
    <source>
        <dbReference type="Proteomes" id="UP000663843"/>
    </source>
</evidence>
<dbReference type="AlphaFoldDB" id="A0A8H3HHR1"/>
<proteinExistence type="predicted"/>
<dbReference type="EMBL" id="CAJMWT010006211">
    <property type="protein sequence ID" value="CAE6514074.1"/>
    <property type="molecule type" value="Genomic_DNA"/>
</dbReference>
<evidence type="ECO:0008006" key="3">
    <source>
        <dbReference type="Google" id="ProtNLM"/>
    </source>
</evidence>
<comment type="caution">
    <text evidence="1">The sequence shown here is derived from an EMBL/GenBank/DDBJ whole genome shotgun (WGS) entry which is preliminary data.</text>
</comment>
<gene>
    <name evidence="1" type="ORF">RDB_LOCUS157022</name>
</gene>
<accession>A0A8H3HHR1</accession>
<reference evidence="1" key="1">
    <citation type="submission" date="2021-01" db="EMBL/GenBank/DDBJ databases">
        <authorList>
            <person name="Kaushik A."/>
        </authorList>
    </citation>
    <scope>NUCLEOTIDE SEQUENCE</scope>
    <source>
        <strain evidence="1">AG2-2IIIB</strain>
    </source>
</reference>
<name>A0A8H3HHR1_9AGAM</name>
<organism evidence="1 2">
    <name type="scientific">Rhizoctonia solani</name>
    <dbReference type="NCBI Taxonomy" id="456999"/>
    <lineage>
        <taxon>Eukaryota</taxon>
        <taxon>Fungi</taxon>
        <taxon>Dikarya</taxon>
        <taxon>Basidiomycota</taxon>
        <taxon>Agaricomycotina</taxon>
        <taxon>Agaricomycetes</taxon>
        <taxon>Cantharellales</taxon>
        <taxon>Ceratobasidiaceae</taxon>
        <taxon>Rhizoctonia</taxon>
    </lineage>
</organism>
<dbReference type="Proteomes" id="UP000663843">
    <property type="component" value="Unassembled WGS sequence"/>
</dbReference>
<protein>
    <recommendedName>
        <fullName evidence="3">Laminin domain protein</fullName>
    </recommendedName>
</protein>
<sequence>MAVAYHPYGQVYSPPELPPYLKDVNDLKPVVGCPTDQELIAIHTVIRIAQQAINIPSMGGTTHLSQLSEHLFNVQMARYRSKYVEMVFPEAMAYIPPALPTHLSVQLEPISGAPSDEEIIKVQDAIRSYQQFANASSIFDPNINMELSQHLFDIQMARYTQRARTIRRTEHTIEPERTYTNNFGTAADVEFDQPTQQAPGTQVRDAIERSNRLAEQANQLTERTNLLIERSNQIAEHANQLLERPNEPLQQSNSLVENFIELLGKLNGHFEHSHRIAELSIKPVEKLEEVLRDISRVLARIQHAIVRNNRNNTAKAADCLTNEKGYTPGGEESHFSYNFDFVSRETLIVSRAIFQGKQLALYR</sequence>
<evidence type="ECO:0000313" key="1">
    <source>
        <dbReference type="EMBL" id="CAE6514074.1"/>
    </source>
</evidence>